<reference evidence="2 3" key="1">
    <citation type="journal article" date="2018" name="Sci. Rep.">
        <title>Comparative analysis of the Pocillopora damicornis genome highlights role of immune system in coral evolution.</title>
        <authorList>
            <person name="Cunning R."/>
            <person name="Bay R.A."/>
            <person name="Gillette P."/>
            <person name="Baker A.C."/>
            <person name="Traylor-Knowles N."/>
        </authorList>
    </citation>
    <scope>NUCLEOTIDE SEQUENCE [LARGE SCALE GENOMIC DNA]</scope>
    <source>
        <strain evidence="2">RSMAS</strain>
        <tissue evidence="2">Whole animal</tissue>
    </source>
</reference>
<gene>
    <name evidence="2" type="ORF">pdam_00010444</name>
</gene>
<keyword evidence="1" id="KW-0732">Signal</keyword>
<feature type="chain" id="PRO_5018184788" description="ATP-dependent DNA helicase" evidence="1">
    <location>
        <begin position="19"/>
        <end position="82"/>
    </location>
</feature>
<evidence type="ECO:0000256" key="1">
    <source>
        <dbReference type="SAM" id="SignalP"/>
    </source>
</evidence>
<name>A0A3M6U9T8_POCDA</name>
<proteinExistence type="predicted"/>
<dbReference type="OrthoDB" id="7470624at2759"/>
<protein>
    <recommendedName>
        <fullName evidence="4">ATP-dependent DNA helicase</fullName>
    </recommendedName>
</protein>
<evidence type="ECO:0008006" key="4">
    <source>
        <dbReference type="Google" id="ProtNLM"/>
    </source>
</evidence>
<dbReference type="EMBL" id="RCHS01001970">
    <property type="protein sequence ID" value="RMX50417.1"/>
    <property type="molecule type" value="Genomic_DNA"/>
</dbReference>
<evidence type="ECO:0000313" key="2">
    <source>
        <dbReference type="EMBL" id="RMX50417.1"/>
    </source>
</evidence>
<keyword evidence="3" id="KW-1185">Reference proteome</keyword>
<dbReference type="Proteomes" id="UP000275408">
    <property type="component" value="Unassembled WGS sequence"/>
</dbReference>
<accession>A0A3M6U9T8</accession>
<evidence type="ECO:0000313" key="3">
    <source>
        <dbReference type="Proteomes" id="UP000275408"/>
    </source>
</evidence>
<organism evidence="2 3">
    <name type="scientific">Pocillopora damicornis</name>
    <name type="common">Cauliflower coral</name>
    <name type="synonym">Millepora damicornis</name>
    <dbReference type="NCBI Taxonomy" id="46731"/>
    <lineage>
        <taxon>Eukaryota</taxon>
        <taxon>Metazoa</taxon>
        <taxon>Cnidaria</taxon>
        <taxon>Anthozoa</taxon>
        <taxon>Hexacorallia</taxon>
        <taxon>Scleractinia</taxon>
        <taxon>Astrocoeniina</taxon>
        <taxon>Pocilloporidae</taxon>
        <taxon>Pocillopora</taxon>
    </lineage>
</organism>
<feature type="signal peptide" evidence="1">
    <location>
        <begin position="1"/>
        <end position="18"/>
    </location>
</feature>
<sequence length="82" mass="8985">MLTMNLWVSVGLCDGATGTPPELPIAVGVKFDDYRGHSITETQQSCVPICPITVSAQSLDCFHERQQVPLRLAYALTIHKSQ</sequence>
<dbReference type="AlphaFoldDB" id="A0A3M6U9T8"/>
<comment type="caution">
    <text evidence="2">The sequence shown here is derived from an EMBL/GenBank/DDBJ whole genome shotgun (WGS) entry which is preliminary data.</text>
</comment>